<evidence type="ECO:0000259" key="12">
    <source>
        <dbReference type="Pfam" id="PF03313"/>
    </source>
</evidence>
<dbReference type="RefSeq" id="WP_140945583.1">
    <property type="nucleotide sequence ID" value="NZ_FAOO01000015.1"/>
</dbReference>
<comment type="pathway">
    <text evidence="2">Carbohydrate biosynthesis; gluconeogenesis.</text>
</comment>
<dbReference type="GO" id="GO:0046872">
    <property type="term" value="F:metal ion binding"/>
    <property type="evidence" value="ECO:0007669"/>
    <property type="project" value="UniProtKB-KW"/>
</dbReference>
<dbReference type="EMBL" id="FAOO01000015">
    <property type="protein sequence ID" value="CUU07628.1"/>
    <property type="molecule type" value="Genomic_DNA"/>
</dbReference>
<proteinExistence type="inferred from homology"/>
<dbReference type="InterPro" id="IPR005130">
    <property type="entry name" value="Ser_deHydtase-like_asu"/>
</dbReference>
<dbReference type="PANTHER" id="PTHR30182:SF1">
    <property type="entry name" value="L-SERINE DEHYDRATASE 1"/>
    <property type="match status" value="1"/>
</dbReference>
<evidence type="ECO:0000256" key="10">
    <source>
        <dbReference type="ARBA" id="ARBA00049406"/>
    </source>
</evidence>
<dbReference type="Pfam" id="PF03313">
    <property type="entry name" value="SDH_alpha"/>
    <property type="match status" value="1"/>
</dbReference>
<dbReference type="EC" id="4.3.1.17" evidence="11"/>
<keyword evidence="6 11" id="KW-0479">Metal-binding</keyword>
<evidence type="ECO:0000256" key="6">
    <source>
        <dbReference type="ARBA" id="ARBA00022723"/>
    </source>
</evidence>
<keyword evidence="14" id="KW-1185">Reference proteome</keyword>
<evidence type="ECO:0000256" key="7">
    <source>
        <dbReference type="ARBA" id="ARBA00023004"/>
    </source>
</evidence>
<evidence type="ECO:0000256" key="1">
    <source>
        <dbReference type="ARBA" id="ARBA00001966"/>
    </source>
</evidence>
<keyword evidence="8 11" id="KW-0411">Iron-sulfur</keyword>
<keyword evidence="4 11" id="KW-0312">Gluconeogenesis</keyword>
<evidence type="ECO:0000256" key="2">
    <source>
        <dbReference type="ARBA" id="ARBA00004742"/>
    </source>
</evidence>
<evidence type="ECO:0000313" key="13">
    <source>
        <dbReference type="EMBL" id="CUU07628.1"/>
    </source>
</evidence>
<evidence type="ECO:0000256" key="5">
    <source>
        <dbReference type="ARBA" id="ARBA00022485"/>
    </source>
</evidence>
<keyword evidence="7 11" id="KW-0408">Iron</keyword>
<dbReference type="GO" id="GO:0003941">
    <property type="term" value="F:L-serine ammonia-lyase activity"/>
    <property type="evidence" value="ECO:0007669"/>
    <property type="project" value="UniProtKB-UniRule"/>
</dbReference>
<dbReference type="AlphaFoldDB" id="A0A0S4N8T9"/>
<gene>
    <name evidence="13" type="ORF">JGI1_01859</name>
</gene>
<evidence type="ECO:0000313" key="14">
    <source>
        <dbReference type="Proteomes" id="UP000320623"/>
    </source>
</evidence>
<organism evidence="13 14">
    <name type="scientific">Candidatus Thermokryptus mobilis</name>
    <dbReference type="NCBI Taxonomy" id="1643428"/>
    <lineage>
        <taxon>Bacteria</taxon>
        <taxon>Pseudomonadati</taxon>
        <taxon>Candidatus Kryptoniota</taxon>
        <taxon>Candidatus Thermokryptus</taxon>
    </lineage>
</organism>
<dbReference type="STRING" id="1643428.GCA_001442855_01821"/>
<sequence length="293" mass="30970">MEINTFEDILRYCRQLNTTIPGVMIEYEIRKTGKTREQIIDGVRKILHVMLESVENGLTRDVKSPSGMLNNYAKKVFNAGIDVLTVNFKKAIAKAMAVSEVNACMGRIAAAPTAGSSGIMPAVISTMMEEHGINEDKAIEGLLVASAIGLLIVKNASVAGSEAGCMGETGSAAAMGASAIVYLLGGNNKQIESAACFAIQSAMGLVCDPIAGLVEIPCIFRNAVGVANAFTSAQIALSGVESVIPLDEVILAMNEVAELMSPKLKETAQGGLANTKTAREIQRRFLYQIDIGK</sequence>
<dbReference type="GO" id="GO:0051539">
    <property type="term" value="F:4 iron, 4 sulfur cluster binding"/>
    <property type="evidence" value="ECO:0007669"/>
    <property type="project" value="UniProtKB-UniRule"/>
</dbReference>
<evidence type="ECO:0000256" key="9">
    <source>
        <dbReference type="ARBA" id="ARBA00023239"/>
    </source>
</evidence>
<name>A0A0S4N8T9_9BACT</name>
<comment type="cofactor">
    <cofactor evidence="1 11">
        <name>[4Fe-4S] cluster</name>
        <dbReference type="ChEBI" id="CHEBI:49883"/>
    </cofactor>
</comment>
<evidence type="ECO:0000256" key="4">
    <source>
        <dbReference type="ARBA" id="ARBA00022432"/>
    </source>
</evidence>
<dbReference type="Proteomes" id="UP000320623">
    <property type="component" value="Unassembled WGS sequence"/>
</dbReference>
<accession>A0A0S4N8T9</accession>
<dbReference type="GO" id="GO:0006094">
    <property type="term" value="P:gluconeogenesis"/>
    <property type="evidence" value="ECO:0007669"/>
    <property type="project" value="UniProtKB-KW"/>
</dbReference>
<dbReference type="InterPro" id="IPR004642">
    <property type="entry name" value="Ser_deHydtase_asu"/>
</dbReference>
<comment type="catalytic activity">
    <reaction evidence="10 11">
        <text>L-serine = pyruvate + NH4(+)</text>
        <dbReference type="Rhea" id="RHEA:19169"/>
        <dbReference type="ChEBI" id="CHEBI:15361"/>
        <dbReference type="ChEBI" id="CHEBI:28938"/>
        <dbReference type="ChEBI" id="CHEBI:33384"/>
        <dbReference type="EC" id="4.3.1.17"/>
    </reaction>
</comment>
<evidence type="ECO:0000256" key="11">
    <source>
        <dbReference type="RuleBase" id="RU366059"/>
    </source>
</evidence>
<evidence type="ECO:0000256" key="8">
    <source>
        <dbReference type="ARBA" id="ARBA00023014"/>
    </source>
</evidence>
<feature type="domain" description="Serine dehydratase-like alpha subunit" evidence="12">
    <location>
        <begin position="17"/>
        <end position="273"/>
    </location>
</feature>
<keyword evidence="9 11" id="KW-0456">Lyase</keyword>
<evidence type="ECO:0000256" key="3">
    <source>
        <dbReference type="ARBA" id="ARBA00008636"/>
    </source>
</evidence>
<keyword evidence="5 11" id="KW-0004">4Fe-4S</keyword>
<dbReference type="PANTHER" id="PTHR30182">
    <property type="entry name" value="L-SERINE DEHYDRATASE"/>
    <property type="match status" value="1"/>
</dbReference>
<comment type="similarity">
    <text evidence="3 11">Belongs to the iron-sulfur dependent L-serine dehydratase family.</text>
</comment>
<protein>
    <recommendedName>
        <fullName evidence="11">L-serine dehydratase</fullName>
        <ecNumber evidence="11">4.3.1.17</ecNumber>
    </recommendedName>
</protein>
<reference evidence="14" key="1">
    <citation type="submission" date="2015-11" db="EMBL/GenBank/DDBJ databases">
        <authorList>
            <person name="Varghese N."/>
        </authorList>
    </citation>
    <scope>NUCLEOTIDE SEQUENCE [LARGE SCALE GENOMIC DNA]</scope>
</reference>
<dbReference type="OrthoDB" id="9805537at2"/>
<dbReference type="NCBIfam" id="TIGR00718">
    <property type="entry name" value="sda_alpha"/>
    <property type="match status" value="1"/>
</dbReference>
<dbReference type="InterPro" id="IPR051318">
    <property type="entry name" value="Fe-S_L-Ser"/>
</dbReference>